<gene>
    <name evidence="5" type="primary">arsC</name>
    <name evidence="5" type="ORF">E4680_06675</name>
</gene>
<reference evidence="5 6" key="1">
    <citation type="journal article" date="2019" name="ISME J.">
        <title>Candidatus Macondimonas diazotrophica, a novel gammaproteobacterial genus dominating crude-oil-contaminated coastal sediments.</title>
        <authorList>
            <person name="Karthikeyan S."/>
            <person name="Konstantinidis K."/>
        </authorList>
    </citation>
    <scope>NUCLEOTIDE SEQUENCE [LARGE SCALE GENOMIC DNA]</scope>
    <source>
        <strain evidence="5 6">KTK01</strain>
    </source>
</reference>
<dbReference type="InterPro" id="IPR006660">
    <property type="entry name" value="Arsenate_reductase-like"/>
</dbReference>
<dbReference type="Pfam" id="PF03960">
    <property type="entry name" value="ArsC"/>
    <property type="match status" value="1"/>
</dbReference>
<dbReference type="NCBIfam" id="TIGR00014">
    <property type="entry name" value="arsC"/>
    <property type="match status" value="1"/>
</dbReference>
<evidence type="ECO:0000313" key="5">
    <source>
        <dbReference type="EMBL" id="TFZ82946.1"/>
    </source>
</evidence>
<dbReference type="CDD" id="cd03034">
    <property type="entry name" value="ArsC_ArsC"/>
    <property type="match status" value="1"/>
</dbReference>
<dbReference type="RefSeq" id="WP_135281616.1">
    <property type="nucleotide sequence ID" value="NZ_SRIO01000006.1"/>
</dbReference>
<dbReference type="EMBL" id="SRIO01000006">
    <property type="protein sequence ID" value="TFZ82946.1"/>
    <property type="molecule type" value="Genomic_DNA"/>
</dbReference>
<dbReference type="PANTHER" id="PTHR30041">
    <property type="entry name" value="ARSENATE REDUCTASE"/>
    <property type="match status" value="1"/>
</dbReference>
<dbReference type="AlphaFoldDB" id="A0A4Z0FBR4"/>
<sequence length="119" mass="13458">MNIILYHNPRCSKSRAALALLRQAGLEPTLIDYLSDPPSPATLTQLVKLLGIPPRELLRKSEETYKTLNLARADLSDAFIIDAIHQYPKLLERPIAVRDGRWAIVGRPPERVLELLDHD</sequence>
<comment type="catalytic activity">
    <reaction evidence="4">
        <text>[glutaredoxin]-dithiol + arsenate + glutathione + H(+) = glutathionyl-S-S-[glutaredoxin] + arsenite + H2O</text>
        <dbReference type="Rhea" id="RHEA:22016"/>
        <dbReference type="Rhea" id="RHEA-COMP:10729"/>
        <dbReference type="Rhea" id="RHEA-COMP:17668"/>
        <dbReference type="ChEBI" id="CHEBI:15377"/>
        <dbReference type="ChEBI" id="CHEBI:15378"/>
        <dbReference type="ChEBI" id="CHEBI:29242"/>
        <dbReference type="ChEBI" id="CHEBI:29950"/>
        <dbReference type="ChEBI" id="CHEBI:48597"/>
        <dbReference type="ChEBI" id="CHEBI:57925"/>
        <dbReference type="ChEBI" id="CHEBI:146199"/>
        <dbReference type="EC" id="1.20.4.1"/>
    </reaction>
</comment>
<proteinExistence type="inferred from homology"/>
<evidence type="ECO:0000256" key="4">
    <source>
        <dbReference type="RuleBase" id="RU362029"/>
    </source>
</evidence>
<organism evidence="5 6">
    <name type="scientific">Candidatus Macondimonas diazotrophica</name>
    <dbReference type="NCBI Taxonomy" id="2305248"/>
    <lineage>
        <taxon>Bacteria</taxon>
        <taxon>Pseudomonadati</taxon>
        <taxon>Pseudomonadota</taxon>
        <taxon>Gammaproteobacteria</taxon>
        <taxon>Chromatiales</taxon>
        <taxon>Ectothiorhodospiraceae</taxon>
        <taxon>Candidatus Macondimonas</taxon>
    </lineage>
</organism>
<dbReference type="SUPFAM" id="SSF52833">
    <property type="entry name" value="Thioredoxin-like"/>
    <property type="match status" value="1"/>
</dbReference>
<evidence type="ECO:0000256" key="2">
    <source>
        <dbReference type="ARBA" id="ARBA00023002"/>
    </source>
</evidence>
<keyword evidence="6" id="KW-1185">Reference proteome</keyword>
<dbReference type="GO" id="GO:0008794">
    <property type="term" value="F:arsenate reductase (glutaredoxin) activity"/>
    <property type="evidence" value="ECO:0007669"/>
    <property type="project" value="UniProtKB-UniRule"/>
</dbReference>
<dbReference type="PANTHER" id="PTHR30041:SF4">
    <property type="entry name" value="ARSENATE REDUCTASE"/>
    <property type="match status" value="1"/>
</dbReference>
<evidence type="ECO:0000256" key="1">
    <source>
        <dbReference type="ARBA" id="ARBA00007198"/>
    </source>
</evidence>
<dbReference type="Proteomes" id="UP000297890">
    <property type="component" value="Unassembled WGS sequence"/>
</dbReference>
<evidence type="ECO:0000313" key="6">
    <source>
        <dbReference type="Proteomes" id="UP000297890"/>
    </source>
</evidence>
<dbReference type="EC" id="1.20.4.1" evidence="4"/>
<dbReference type="Gene3D" id="3.40.30.10">
    <property type="entry name" value="Glutaredoxin"/>
    <property type="match status" value="1"/>
</dbReference>
<dbReference type="InterPro" id="IPR006659">
    <property type="entry name" value="Arsenate_reductase"/>
</dbReference>
<accession>A0A4Z0FBR4</accession>
<keyword evidence="2 4" id="KW-0560">Oxidoreductase</keyword>
<dbReference type="InterPro" id="IPR036249">
    <property type="entry name" value="Thioredoxin-like_sf"/>
</dbReference>
<dbReference type="PROSITE" id="PS51353">
    <property type="entry name" value="ARSC"/>
    <property type="match status" value="1"/>
</dbReference>
<name>A0A4Z0FBR4_9GAMM</name>
<dbReference type="OrthoDB" id="9790554at2"/>
<comment type="caution">
    <text evidence="5">The sequence shown here is derived from an EMBL/GenBank/DDBJ whole genome shotgun (WGS) entry which is preliminary data.</text>
</comment>
<comment type="similarity">
    <text evidence="1 3 4">Belongs to the ArsC family.</text>
</comment>
<protein>
    <recommendedName>
        <fullName evidence="4">Arsenate reductase</fullName>
        <ecNumber evidence="4">1.20.4.1</ecNumber>
    </recommendedName>
</protein>
<evidence type="ECO:0000256" key="3">
    <source>
        <dbReference type="PROSITE-ProRule" id="PRU01282"/>
    </source>
</evidence>